<gene>
    <name evidence="3" type="ORF">P409_11110</name>
</gene>
<reference evidence="3 4" key="1">
    <citation type="submission" date="2014-01" db="EMBL/GenBank/DDBJ databases">
        <title>Genome sequence determination for a cystic fibrosis isolate, Inquilinus limosus.</title>
        <authorList>
            <person name="Pino M."/>
            <person name="Di Conza J."/>
            <person name="Gutkind G."/>
        </authorList>
    </citation>
    <scope>NUCLEOTIDE SEQUENCE [LARGE SCALE GENOMIC DNA]</scope>
    <source>
        <strain evidence="3 4">MP06</strain>
    </source>
</reference>
<dbReference type="RefSeq" id="WP_034835527.1">
    <property type="nucleotide sequence ID" value="NZ_JANX01000105.1"/>
</dbReference>
<evidence type="ECO:0000259" key="2">
    <source>
        <dbReference type="Pfam" id="PF03795"/>
    </source>
</evidence>
<dbReference type="OrthoDB" id="9807535at2"/>
<dbReference type="InterPro" id="IPR011008">
    <property type="entry name" value="Dimeric_a/b-barrel"/>
</dbReference>
<dbReference type="SUPFAM" id="SSF54909">
    <property type="entry name" value="Dimeric alpha+beta barrel"/>
    <property type="match status" value="1"/>
</dbReference>
<name>A0A0A0D880_9PROT</name>
<evidence type="ECO:0000313" key="4">
    <source>
        <dbReference type="Proteomes" id="UP000029995"/>
    </source>
</evidence>
<sequence length="124" mass="13554">MLYAILCYNSEEVLAAWTQAEDDAVMARLDVVHRRLAAEGKLGPAARLGFTSTATTLMKGHQPPLVVDGPYAETKEQMLGFYMVDCDSQDEAVAIAKELEQANPGIGGYEIRPVRLFLPDSRPA</sequence>
<feature type="domain" description="YCII-related" evidence="2">
    <location>
        <begin position="1"/>
        <end position="117"/>
    </location>
</feature>
<evidence type="ECO:0000256" key="1">
    <source>
        <dbReference type="ARBA" id="ARBA00007689"/>
    </source>
</evidence>
<dbReference type="PANTHER" id="PTHR35174:SF3">
    <property type="entry name" value="BLL7171 PROTEIN"/>
    <property type="match status" value="1"/>
</dbReference>
<proteinExistence type="inferred from homology"/>
<dbReference type="Proteomes" id="UP000029995">
    <property type="component" value="Unassembled WGS sequence"/>
</dbReference>
<dbReference type="InterPro" id="IPR005545">
    <property type="entry name" value="YCII"/>
</dbReference>
<dbReference type="AlphaFoldDB" id="A0A0A0D880"/>
<dbReference type="Gene3D" id="3.30.70.1060">
    <property type="entry name" value="Dimeric alpha+beta barrel"/>
    <property type="match status" value="1"/>
</dbReference>
<comment type="similarity">
    <text evidence="1">Belongs to the YciI family.</text>
</comment>
<organism evidence="3 4">
    <name type="scientific">Inquilinus limosus MP06</name>
    <dbReference type="NCBI Taxonomy" id="1398085"/>
    <lineage>
        <taxon>Bacteria</taxon>
        <taxon>Pseudomonadati</taxon>
        <taxon>Pseudomonadota</taxon>
        <taxon>Alphaproteobacteria</taxon>
        <taxon>Rhodospirillales</taxon>
        <taxon>Rhodospirillaceae</taxon>
        <taxon>Inquilinus</taxon>
    </lineage>
</organism>
<evidence type="ECO:0000313" key="3">
    <source>
        <dbReference type="EMBL" id="KGM34270.1"/>
    </source>
</evidence>
<dbReference type="PANTHER" id="PTHR35174">
    <property type="entry name" value="BLL7171 PROTEIN-RELATED"/>
    <property type="match status" value="1"/>
</dbReference>
<protein>
    <recommendedName>
        <fullName evidence="2">YCII-related domain-containing protein</fullName>
    </recommendedName>
</protein>
<comment type="caution">
    <text evidence="3">The sequence shown here is derived from an EMBL/GenBank/DDBJ whole genome shotgun (WGS) entry which is preliminary data.</text>
</comment>
<accession>A0A0A0D880</accession>
<dbReference type="EMBL" id="JANX01000105">
    <property type="protein sequence ID" value="KGM34270.1"/>
    <property type="molecule type" value="Genomic_DNA"/>
</dbReference>
<dbReference type="Pfam" id="PF03795">
    <property type="entry name" value="YCII"/>
    <property type="match status" value="1"/>
</dbReference>